<keyword evidence="2" id="KW-1185">Reference proteome</keyword>
<evidence type="ECO:0000313" key="2">
    <source>
        <dbReference type="Proteomes" id="UP001165960"/>
    </source>
</evidence>
<sequence>MVENKNWTQRDRPTQESAAPRKRQARGQNTSAPKKTPKANHARARQLKSKRRRKAGTKAPLHIERQSTGSTQTKTNPISIAAVCQRSRK</sequence>
<name>A0ACC2RKY2_9FUNG</name>
<evidence type="ECO:0000313" key="1">
    <source>
        <dbReference type="EMBL" id="KAJ9050760.1"/>
    </source>
</evidence>
<reference evidence="1" key="1">
    <citation type="submission" date="2022-04" db="EMBL/GenBank/DDBJ databases">
        <title>Genome of the entomopathogenic fungus Entomophthora muscae.</title>
        <authorList>
            <person name="Elya C."/>
            <person name="Lovett B.R."/>
            <person name="Lee E."/>
            <person name="Macias A.M."/>
            <person name="Hajek A.E."/>
            <person name="De Bivort B.L."/>
            <person name="Kasson M.T."/>
            <person name="De Fine Licht H.H."/>
            <person name="Stajich J.E."/>
        </authorList>
    </citation>
    <scope>NUCLEOTIDE SEQUENCE</scope>
    <source>
        <strain evidence="1">Berkeley</strain>
    </source>
</reference>
<organism evidence="1 2">
    <name type="scientific">Entomophthora muscae</name>
    <dbReference type="NCBI Taxonomy" id="34485"/>
    <lineage>
        <taxon>Eukaryota</taxon>
        <taxon>Fungi</taxon>
        <taxon>Fungi incertae sedis</taxon>
        <taxon>Zoopagomycota</taxon>
        <taxon>Entomophthoromycotina</taxon>
        <taxon>Entomophthoromycetes</taxon>
        <taxon>Entomophthorales</taxon>
        <taxon>Entomophthoraceae</taxon>
        <taxon>Entomophthora</taxon>
    </lineage>
</organism>
<protein>
    <submittedName>
        <fullName evidence="1">Uncharacterized protein</fullName>
    </submittedName>
</protein>
<dbReference type="EMBL" id="QTSX02007139">
    <property type="protein sequence ID" value="KAJ9050760.1"/>
    <property type="molecule type" value="Genomic_DNA"/>
</dbReference>
<dbReference type="Proteomes" id="UP001165960">
    <property type="component" value="Unassembled WGS sequence"/>
</dbReference>
<comment type="caution">
    <text evidence="1">The sequence shown here is derived from an EMBL/GenBank/DDBJ whole genome shotgun (WGS) entry which is preliminary data.</text>
</comment>
<accession>A0ACC2RKY2</accession>
<gene>
    <name evidence="1" type="ORF">DSO57_1011447</name>
</gene>
<proteinExistence type="predicted"/>